<dbReference type="PROSITE" id="PS50021">
    <property type="entry name" value="CH"/>
    <property type="match status" value="1"/>
</dbReference>
<feature type="domain" description="BMERB" evidence="5">
    <location>
        <begin position="867"/>
        <end position="1024"/>
    </location>
</feature>
<keyword evidence="1" id="KW-0175">Coiled coil</keyword>
<feature type="domain" description="Calponin-homology (CH)" evidence="3">
    <location>
        <begin position="343"/>
        <end position="470"/>
    </location>
</feature>
<feature type="compositionally biased region" description="Basic and acidic residues" evidence="2">
    <location>
        <begin position="502"/>
        <end position="513"/>
    </location>
</feature>
<name>A0A0V0YH50_TRIPS</name>
<dbReference type="InterPro" id="IPR019448">
    <property type="entry name" value="NT-C2"/>
</dbReference>
<evidence type="ECO:0000313" key="7">
    <source>
        <dbReference type="Proteomes" id="UP000054815"/>
    </source>
</evidence>
<evidence type="ECO:0000259" key="5">
    <source>
        <dbReference type="PROSITE" id="PS51848"/>
    </source>
</evidence>
<dbReference type="PANTHER" id="PTHR23167:SF46">
    <property type="entry name" value="EPS15 HOMOLOGY DOMAIN CONTAINING PROTEIN-BINDING PROTEIN 1, ISOFORM F"/>
    <property type="match status" value="1"/>
</dbReference>
<dbReference type="InterPro" id="IPR022735">
    <property type="entry name" value="bMERB_dom"/>
</dbReference>
<feature type="non-terminal residue" evidence="6">
    <location>
        <position position="1"/>
    </location>
</feature>
<evidence type="ECO:0000256" key="2">
    <source>
        <dbReference type="SAM" id="MobiDB-lite"/>
    </source>
</evidence>
<gene>
    <name evidence="6" type="primary">Ehbp1</name>
    <name evidence="6" type="ORF">T4E_3830</name>
</gene>
<dbReference type="PROSITE" id="PS51840">
    <property type="entry name" value="C2_NT"/>
    <property type="match status" value="1"/>
</dbReference>
<accession>A0A0V0YH50</accession>
<dbReference type="STRING" id="6337.A0A0V0YH50"/>
<reference evidence="6 7" key="1">
    <citation type="submission" date="2015-01" db="EMBL/GenBank/DDBJ databases">
        <title>Evolution of Trichinella species and genotypes.</title>
        <authorList>
            <person name="Korhonen P.K."/>
            <person name="Edoardo P."/>
            <person name="Giuseppe L.R."/>
            <person name="Gasser R.B."/>
        </authorList>
    </citation>
    <scope>NUCLEOTIDE SEQUENCE [LARGE SCALE GENOMIC DNA]</scope>
    <source>
        <strain evidence="6">ISS141</strain>
    </source>
</reference>
<dbReference type="Pfam" id="PF12130">
    <property type="entry name" value="bMERB_dom"/>
    <property type="match status" value="1"/>
</dbReference>
<feature type="region of interest" description="Disordered" evidence="2">
    <location>
        <begin position="499"/>
        <end position="535"/>
    </location>
</feature>
<dbReference type="AlphaFoldDB" id="A0A0V0YH50"/>
<evidence type="ECO:0000313" key="6">
    <source>
        <dbReference type="EMBL" id="KRX99709.1"/>
    </source>
</evidence>
<dbReference type="Pfam" id="PF10358">
    <property type="entry name" value="NT-C2"/>
    <property type="match status" value="1"/>
</dbReference>
<dbReference type="SUPFAM" id="SSF47576">
    <property type="entry name" value="Calponin-homology domain, CH-domain"/>
    <property type="match status" value="1"/>
</dbReference>
<dbReference type="InterPro" id="IPR001715">
    <property type="entry name" value="CH_dom"/>
</dbReference>
<dbReference type="InterPro" id="IPR036872">
    <property type="entry name" value="CH_dom_sf"/>
</dbReference>
<feature type="domain" description="C2 NT-type" evidence="4">
    <location>
        <begin position="15"/>
        <end position="168"/>
    </location>
</feature>
<evidence type="ECO:0000259" key="3">
    <source>
        <dbReference type="PROSITE" id="PS50021"/>
    </source>
</evidence>
<dbReference type="SMART" id="SM00033">
    <property type="entry name" value="CH"/>
    <property type="match status" value="1"/>
</dbReference>
<protein>
    <submittedName>
        <fullName evidence="6">EH domain-binding protein 1</fullName>
    </submittedName>
</protein>
<comment type="caution">
    <text evidence="6">The sequence shown here is derived from an EMBL/GenBank/DDBJ whole genome shotgun (WGS) entry which is preliminary data.</text>
</comment>
<dbReference type="Gene3D" id="1.10.418.10">
    <property type="entry name" value="Calponin-like domain"/>
    <property type="match status" value="1"/>
</dbReference>
<dbReference type="PANTHER" id="PTHR23167">
    <property type="entry name" value="CALPONIN HOMOLOGY DOMAIN-CONTAINING PROTEIN DDB_G0272472-RELATED"/>
    <property type="match status" value="1"/>
</dbReference>
<dbReference type="Proteomes" id="UP000054815">
    <property type="component" value="Unassembled WGS sequence"/>
</dbReference>
<evidence type="ECO:0000256" key="1">
    <source>
        <dbReference type="SAM" id="Coils"/>
    </source>
</evidence>
<dbReference type="EMBL" id="JYDU01000013">
    <property type="protein sequence ID" value="KRX99709.1"/>
    <property type="molecule type" value="Genomic_DNA"/>
</dbReference>
<sequence length="1043" mass="117505">LHCIGTMANLVWRKIQHQNKRSTKFRFAAHFHELAIECSSKWQPSSVRIVWEHRKRRYTTKAHSWEPSITNPYSGIIVWPEQDADNLEVITTLYRDPQQGHFDDKEWTFVVEEVKRSGKCKPIASVNVNLRMFASEMRGSITEMKFQLRPLKEALQRCTLQLQLTCAIVGNNALFEERMEKASNDLFKDAQQLLSRQFSETQAEKVENRNSLIRSTSSLPIANRYDLNGQAEQPKENSISAKAEIKITIENSPAEEISNQEAARKKKMLFVGECEEDAVQVKHSGSKNASGYLTAAAGVVAATSGPLMASTPRADVSRSIFSDSGLSSLQSKRDTSLVGESQASSGQDLLSWCQQVTRDYRGVKITNFSSSWRNGLAFAALVHHFRPDLIDFDTLRPSDIRENCRKMQTFLSCCCVMFVDVELGNFLQAFDAAALLGVPRLIDPNDMVIMAIPDKISVMTYVYSLRSVLTGSSPIDRYDPLERVSLNREEKNENALEVISTSRRDSMNEEKKSSLSLSPRRRVGSASSSNKAHDSAKEACCPLSFTFSTSSIQKPTLMTRQQLMNPFDSDEENSQVVGDDGREAEVEEPKKVADEHLLQQQQQASSAASVPDISAKLNMKPASREEELRRRVREIVDSFPIQNDDCTTIENTERRQELTARARQLIKQFNNTGDEATVVRLSETLTSSDLTLVTNPGISAMEPKRPDNIQGLHGNNTAMPLQRVQSPSYCCNDSDTSKLTTKTPNSTLTPTSPHLHSPITKESLLMSTASFTPPPSASKMDRVTMLAQDAASESAFARFKRFGSMRGQELAHSIGILSNRVSQTVRSASVVRFGLPRESELPKVSLSNKNLLKSASPANEAEIPTAYQPPMKIITPLDMELQRKSVTEEMEALVEKQKELDHRANEVEKEWRLVMQEAPGTEREKSLMNEYFLLVNERNLLTRREMHLSLLETIRSFEQRFNEVQKELAELINIEECEKTEAHKQRIDMLMEELIAIVNKRDELLQQLMQHDQGTEEDAEIADALLQNNFSVLEDDHKSCVIQ</sequence>
<feature type="coiled-coil region" evidence="1">
    <location>
        <begin position="883"/>
        <end position="910"/>
    </location>
</feature>
<feature type="coiled-coil region" evidence="1">
    <location>
        <begin position="954"/>
        <end position="1007"/>
    </location>
</feature>
<dbReference type="CDD" id="cd21198">
    <property type="entry name" value="CH_EHBP"/>
    <property type="match status" value="1"/>
</dbReference>
<dbReference type="SMART" id="SM01203">
    <property type="entry name" value="DUF3585"/>
    <property type="match status" value="1"/>
</dbReference>
<feature type="region of interest" description="Disordered" evidence="2">
    <location>
        <begin position="727"/>
        <end position="757"/>
    </location>
</feature>
<dbReference type="PROSITE" id="PS51848">
    <property type="entry name" value="BMERB"/>
    <property type="match status" value="1"/>
</dbReference>
<proteinExistence type="predicted"/>
<dbReference type="InterPro" id="IPR050540">
    <property type="entry name" value="F-actin_Monoox_Mical"/>
</dbReference>
<evidence type="ECO:0000259" key="4">
    <source>
        <dbReference type="PROSITE" id="PS51840"/>
    </source>
</evidence>
<organism evidence="6 7">
    <name type="scientific">Trichinella pseudospiralis</name>
    <name type="common">Parasitic roundworm</name>
    <dbReference type="NCBI Taxonomy" id="6337"/>
    <lineage>
        <taxon>Eukaryota</taxon>
        <taxon>Metazoa</taxon>
        <taxon>Ecdysozoa</taxon>
        <taxon>Nematoda</taxon>
        <taxon>Enoplea</taxon>
        <taxon>Dorylaimia</taxon>
        <taxon>Trichinellida</taxon>
        <taxon>Trichinellidae</taxon>
        <taxon>Trichinella</taxon>
    </lineage>
</organism>
<feature type="compositionally biased region" description="Low complexity" evidence="2">
    <location>
        <begin position="737"/>
        <end position="753"/>
    </location>
</feature>
<dbReference type="Pfam" id="PF00307">
    <property type="entry name" value="CH"/>
    <property type="match status" value="1"/>
</dbReference>